<dbReference type="Proteomes" id="UP000439903">
    <property type="component" value="Unassembled WGS sequence"/>
</dbReference>
<name>A0A8H3X1Z4_GIGMA</name>
<gene>
    <name evidence="1" type="ORF">F8M41_011521</name>
</gene>
<sequence>MHSLIKLFVERGATLYKLDLYDYRNEIDFERYYSLSKIRNFSRLQDLSLDDSHDDKCFKYLTKYATKIDVLSFEFHFYPFYYSRNIELFYALTNIIKSQEQLR</sequence>
<organism evidence="1 2">
    <name type="scientific">Gigaspora margarita</name>
    <dbReference type="NCBI Taxonomy" id="4874"/>
    <lineage>
        <taxon>Eukaryota</taxon>
        <taxon>Fungi</taxon>
        <taxon>Fungi incertae sedis</taxon>
        <taxon>Mucoromycota</taxon>
        <taxon>Glomeromycotina</taxon>
        <taxon>Glomeromycetes</taxon>
        <taxon>Diversisporales</taxon>
        <taxon>Gigasporaceae</taxon>
        <taxon>Gigaspora</taxon>
    </lineage>
</organism>
<proteinExistence type="predicted"/>
<accession>A0A8H3X1Z4</accession>
<keyword evidence="2" id="KW-1185">Reference proteome</keyword>
<dbReference type="AlphaFoldDB" id="A0A8H3X1Z4"/>
<evidence type="ECO:0000313" key="1">
    <source>
        <dbReference type="EMBL" id="KAF0384960.1"/>
    </source>
</evidence>
<reference evidence="1 2" key="1">
    <citation type="journal article" date="2019" name="Environ. Microbiol.">
        <title>At the nexus of three kingdoms: the genome of the mycorrhizal fungus Gigaspora margarita provides insights into plant, endobacterial and fungal interactions.</title>
        <authorList>
            <person name="Venice F."/>
            <person name="Ghignone S."/>
            <person name="Salvioli di Fossalunga A."/>
            <person name="Amselem J."/>
            <person name="Novero M."/>
            <person name="Xianan X."/>
            <person name="Sedzielewska Toro K."/>
            <person name="Morin E."/>
            <person name="Lipzen A."/>
            <person name="Grigoriev I.V."/>
            <person name="Henrissat B."/>
            <person name="Martin F.M."/>
            <person name="Bonfante P."/>
        </authorList>
    </citation>
    <scope>NUCLEOTIDE SEQUENCE [LARGE SCALE GENOMIC DNA]</scope>
    <source>
        <strain evidence="1 2">BEG34</strain>
    </source>
</reference>
<protein>
    <submittedName>
        <fullName evidence="1">Uncharacterized protein</fullName>
    </submittedName>
</protein>
<comment type="caution">
    <text evidence="1">The sequence shown here is derived from an EMBL/GenBank/DDBJ whole genome shotgun (WGS) entry which is preliminary data.</text>
</comment>
<dbReference type="EMBL" id="WTPW01002360">
    <property type="protein sequence ID" value="KAF0384960.1"/>
    <property type="molecule type" value="Genomic_DNA"/>
</dbReference>
<evidence type="ECO:0000313" key="2">
    <source>
        <dbReference type="Proteomes" id="UP000439903"/>
    </source>
</evidence>